<evidence type="ECO:0000313" key="3">
    <source>
        <dbReference type="Proteomes" id="UP000601435"/>
    </source>
</evidence>
<keyword evidence="3" id="KW-1185">Reference proteome</keyword>
<protein>
    <submittedName>
        <fullName evidence="2">Uncharacterized protein</fullName>
    </submittedName>
</protein>
<feature type="transmembrane region" description="Helical" evidence="1">
    <location>
        <begin position="21"/>
        <end position="45"/>
    </location>
</feature>
<accession>A0A812LWX4</accession>
<gene>
    <name evidence="2" type="ORF">SNEC2469_LOCUS5422</name>
</gene>
<dbReference type="OrthoDB" id="408564at2759"/>
<evidence type="ECO:0000313" key="2">
    <source>
        <dbReference type="EMBL" id="CAE7253933.1"/>
    </source>
</evidence>
<sequence>MAAFLRSHGLDSQRKSFVICPIFAGLAYLVGNCGLCLLCLIFIYSLSLMPVFPYGGMVMSALAFPCLTSLVYVILLHYRNVDTVQRQLRHFKIRDASSACCACNHVNPETGEQMFCDRNIILRCISAWFGSTHDFESVVRGRLRDALVGELANRTFTYWRIVQATCPVLWMGLDLLTNDIVETPNIILSIILYWLILVPNVALVVLRLCYMAKLLCDGRFARALLAIGFVATGVLMFGTCFASQMIYLPYFLRQYFGPDPTKHAPAWVLSTVVHICILGPCSLLLWRRVPEIHAESPSASSGG</sequence>
<proteinExistence type="predicted"/>
<dbReference type="EMBL" id="CAJNJA010010120">
    <property type="protein sequence ID" value="CAE7253933.1"/>
    <property type="molecule type" value="Genomic_DNA"/>
</dbReference>
<dbReference type="Proteomes" id="UP000601435">
    <property type="component" value="Unassembled WGS sequence"/>
</dbReference>
<dbReference type="AlphaFoldDB" id="A0A812LWX4"/>
<feature type="transmembrane region" description="Helical" evidence="1">
    <location>
        <begin position="157"/>
        <end position="173"/>
    </location>
</feature>
<reference evidence="2" key="1">
    <citation type="submission" date="2021-02" db="EMBL/GenBank/DDBJ databases">
        <authorList>
            <person name="Dougan E. K."/>
            <person name="Rhodes N."/>
            <person name="Thang M."/>
            <person name="Chan C."/>
        </authorList>
    </citation>
    <scope>NUCLEOTIDE SEQUENCE</scope>
</reference>
<comment type="caution">
    <text evidence="2">The sequence shown here is derived from an EMBL/GenBank/DDBJ whole genome shotgun (WGS) entry which is preliminary data.</text>
</comment>
<organism evidence="2 3">
    <name type="scientific">Symbiodinium necroappetens</name>
    <dbReference type="NCBI Taxonomy" id="1628268"/>
    <lineage>
        <taxon>Eukaryota</taxon>
        <taxon>Sar</taxon>
        <taxon>Alveolata</taxon>
        <taxon>Dinophyceae</taxon>
        <taxon>Suessiales</taxon>
        <taxon>Symbiodiniaceae</taxon>
        <taxon>Symbiodinium</taxon>
    </lineage>
</organism>
<feature type="transmembrane region" description="Helical" evidence="1">
    <location>
        <begin position="267"/>
        <end position="286"/>
    </location>
</feature>
<keyword evidence="1" id="KW-0812">Transmembrane</keyword>
<keyword evidence="1" id="KW-0472">Membrane</keyword>
<feature type="transmembrane region" description="Helical" evidence="1">
    <location>
        <begin position="185"/>
        <end position="210"/>
    </location>
</feature>
<name>A0A812LWX4_9DINO</name>
<feature type="transmembrane region" description="Helical" evidence="1">
    <location>
        <begin position="51"/>
        <end position="76"/>
    </location>
</feature>
<keyword evidence="1" id="KW-1133">Transmembrane helix</keyword>
<evidence type="ECO:0000256" key="1">
    <source>
        <dbReference type="SAM" id="Phobius"/>
    </source>
</evidence>
<feature type="transmembrane region" description="Helical" evidence="1">
    <location>
        <begin position="222"/>
        <end position="247"/>
    </location>
</feature>